<dbReference type="OrthoDB" id="9780425at2"/>
<sequence>MHEFLRRIVDDYHVPMFCALNDAVPGFAEMDFVDAFASVPMVNVSIVNEFIRLIYSVNWTNHSLFRDSYAGGERTGIL</sequence>
<evidence type="ECO:0000313" key="1">
    <source>
        <dbReference type="EMBL" id="ANU74469.1"/>
    </source>
</evidence>
<accession>A0A1C7I7C0</accession>
<dbReference type="RefSeq" id="WP_065540701.1">
    <property type="nucleotide sequence ID" value="NZ_CP015405.2"/>
</dbReference>
<dbReference type="AlphaFoldDB" id="A0A1C7I7C0"/>
<proteinExistence type="predicted"/>
<name>A0A1C7I7C0_9FIRM</name>
<gene>
    <name evidence="1" type="ORF">A4V09_01010</name>
</gene>
<reference evidence="1" key="1">
    <citation type="submission" date="2017-04" db="EMBL/GenBank/DDBJ databases">
        <title>Complete Genome Sequences of Twelve Strains of a Stable Defined Moderately Diverse Mouse Microbiota 2 (sDMDMm2).</title>
        <authorList>
            <person name="Uchimura Y."/>
            <person name="Wyss M."/>
            <person name="Brugiroux S."/>
            <person name="Limenitakis J.P."/>
            <person name="Stecher B."/>
            <person name="McCoy K.D."/>
            <person name="Macpherson A.J."/>
        </authorList>
    </citation>
    <scope>NUCLEOTIDE SEQUENCE</scope>
    <source>
        <strain evidence="1">YL58</strain>
    </source>
</reference>
<evidence type="ECO:0000313" key="2">
    <source>
        <dbReference type="Proteomes" id="UP000092574"/>
    </source>
</evidence>
<organism evidence="1 2">
    <name type="scientific">Blautia pseudococcoides</name>
    <dbReference type="NCBI Taxonomy" id="1796616"/>
    <lineage>
        <taxon>Bacteria</taxon>
        <taxon>Bacillati</taxon>
        <taxon>Bacillota</taxon>
        <taxon>Clostridia</taxon>
        <taxon>Lachnospirales</taxon>
        <taxon>Lachnospiraceae</taxon>
        <taxon>Blautia</taxon>
    </lineage>
</organism>
<dbReference type="Proteomes" id="UP000092574">
    <property type="component" value="Chromosome"/>
</dbReference>
<protein>
    <submittedName>
        <fullName evidence="1">Uncharacterized protein</fullName>
    </submittedName>
</protein>
<dbReference type="EMBL" id="CP015405">
    <property type="protein sequence ID" value="ANU74469.1"/>
    <property type="molecule type" value="Genomic_DNA"/>
</dbReference>
<dbReference type="KEGG" id="byl:A4V09_01010"/>
<keyword evidence="2" id="KW-1185">Reference proteome</keyword>